<feature type="region of interest" description="Disordered" evidence="1">
    <location>
        <begin position="51"/>
        <end position="99"/>
    </location>
</feature>
<feature type="compositionally biased region" description="Polar residues" evidence="1">
    <location>
        <begin position="70"/>
        <end position="79"/>
    </location>
</feature>
<organism evidence="2 3">
    <name type="scientific">Knipowitschia caucasica</name>
    <name type="common">Caucasian dwarf goby</name>
    <name type="synonym">Pomatoschistus caucasicus</name>
    <dbReference type="NCBI Taxonomy" id="637954"/>
    <lineage>
        <taxon>Eukaryota</taxon>
        <taxon>Metazoa</taxon>
        <taxon>Chordata</taxon>
        <taxon>Craniata</taxon>
        <taxon>Vertebrata</taxon>
        <taxon>Euteleostomi</taxon>
        <taxon>Actinopterygii</taxon>
        <taxon>Neopterygii</taxon>
        <taxon>Teleostei</taxon>
        <taxon>Neoteleostei</taxon>
        <taxon>Acanthomorphata</taxon>
        <taxon>Gobiaria</taxon>
        <taxon>Gobiiformes</taxon>
        <taxon>Gobioidei</taxon>
        <taxon>Gobiidae</taxon>
        <taxon>Gobiinae</taxon>
        <taxon>Knipowitschia</taxon>
    </lineage>
</organism>
<dbReference type="EMBL" id="OZ035829">
    <property type="protein sequence ID" value="CAL1612236.1"/>
    <property type="molecule type" value="Genomic_DNA"/>
</dbReference>
<accession>A0AAV2MFV0</accession>
<evidence type="ECO:0000313" key="2">
    <source>
        <dbReference type="EMBL" id="CAL1612236.1"/>
    </source>
</evidence>
<evidence type="ECO:0000313" key="3">
    <source>
        <dbReference type="Proteomes" id="UP001497482"/>
    </source>
</evidence>
<feature type="compositionally biased region" description="Basic and acidic residues" evidence="1">
    <location>
        <begin position="118"/>
        <end position="142"/>
    </location>
</feature>
<protein>
    <submittedName>
        <fullName evidence="2">Uncharacterized protein</fullName>
    </submittedName>
</protein>
<reference evidence="2 3" key="1">
    <citation type="submission" date="2024-04" db="EMBL/GenBank/DDBJ databases">
        <authorList>
            <person name="Waldvogel A.-M."/>
            <person name="Schoenle A."/>
        </authorList>
    </citation>
    <scope>NUCLEOTIDE SEQUENCE [LARGE SCALE GENOMIC DNA]</scope>
</reference>
<proteinExistence type="predicted"/>
<gene>
    <name evidence="2" type="ORF">KC01_LOCUS38580</name>
</gene>
<keyword evidence="3" id="KW-1185">Reference proteome</keyword>
<name>A0AAV2MFV0_KNICA</name>
<sequence length="148" mass="16552">MIKYFNRCSSTTKPHTGHAQLVQQGAADPRCAHGGSLLSPRCCCCSQSDPDIRSLSPGADVELQPRPSRTMAQVKQEQTPWEDRTDKTRKRKLRRDTMGERECGGARVCAITSIQPENTHHASDMREHHFSPEREEFDEKASESGVAC</sequence>
<evidence type="ECO:0000256" key="1">
    <source>
        <dbReference type="SAM" id="MobiDB-lite"/>
    </source>
</evidence>
<feature type="region of interest" description="Disordered" evidence="1">
    <location>
        <begin position="114"/>
        <end position="148"/>
    </location>
</feature>
<dbReference type="AlphaFoldDB" id="A0AAV2MFV0"/>
<dbReference type="Proteomes" id="UP001497482">
    <property type="component" value="Chromosome 7"/>
</dbReference>